<dbReference type="KEGG" id="orn:DV701_06465"/>
<dbReference type="OrthoDB" id="5192391at2"/>
<organism evidence="2 3">
    <name type="scientific">Ornithinimicrobium avium</name>
    <dbReference type="NCBI Taxonomy" id="2283195"/>
    <lineage>
        <taxon>Bacteria</taxon>
        <taxon>Bacillati</taxon>
        <taxon>Actinomycetota</taxon>
        <taxon>Actinomycetes</taxon>
        <taxon>Micrococcales</taxon>
        <taxon>Ornithinimicrobiaceae</taxon>
        <taxon>Ornithinimicrobium</taxon>
    </lineage>
</organism>
<reference evidence="2 3" key="1">
    <citation type="submission" date="2018-07" db="EMBL/GenBank/DDBJ databases">
        <title>Complete genome sequencing of Ornithinimicrobium sp. AMA3305.</title>
        <authorList>
            <person name="Bae J.-W."/>
        </authorList>
    </citation>
    <scope>NUCLEOTIDE SEQUENCE [LARGE SCALE GENOMIC DNA]</scope>
    <source>
        <strain evidence="2 3">AMA3305</strain>
    </source>
</reference>
<dbReference type="EMBL" id="CP031229">
    <property type="protein sequence ID" value="AXH95818.1"/>
    <property type="molecule type" value="Genomic_DNA"/>
</dbReference>
<sequence length="232" mass="23880">MLMPATRQTTTDASVATRSARRLRRPGWRDLRLVVGLLLVLLSVAGGIRLVGSLDDTTPVYAAAHDLLPGQQVGADDLVTVHARLGDQTASYVDGSAPLAPGTHLVRQVGQGELVPASALGTARQALDKSVGVPVDTVAARSLVSGTTVDVWVSHRDDEAVGESYLDPELLLAGALVDSVPAQTSGLGAGLGRTAVQVVVPADQVGRVIAAVDQDARITLVPSPRPDAGSGR</sequence>
<keyword evidence="1" id="KW-1133">Transmembrane helix</keyword>
<evidence type="ECO:0000313" key="3">
    <source>
        <dbReference type="Proteomes" id="UP000253790"/>
    </source>
</evidence>
<evidence type="ECO:0008006" key="4">
    <source>
        <dbReference type="Google" id="ProtNLM"/>
    </source>
</evidence>
<dbReference type="CDD" id="cd11614">
    <property type="entry name" value="SAF_CpaB_FlgA_like"/>
    <property type="match status" value="1"/>
</dbReference>
<dbReference type="RefSeq" id="WP_114927583.1">
    <property type="nucleotide sequence ID" value="NZ_CP031229.1"/>
</dbReference>
<feature type="transmembrane region" description="Helical" evidence="1">
    <location>
        <begin position="31"/>
        <end position="51"/>
    </location>
</feature>
<dbReference type="AlphaFoldDB" id="A0A345NLB0"/>
<keyword evidence="1" id="KW-0472">Membrane</keyword>
<name>A0A345NLB0_9MICO</name>
<keyword evidence="3" id="KW-1185">Reference proteome</keyword>
<proteinExistence type="predicted"/>
<accession>A0A345NLB0</accession>
<evidence type="ECO:0000256" key="1">
    <source>
        <dbReference type="SAM" id="Phobius"/>
    </source>
</evidence>
<protein>
    <recommendedName>
        <fullName evidence="4">SAF domain-containing protein</fullName>
    </recommendedName>
</protein>
<evidence type="ECO:0000313" key="2">
    <source>
        <dbReference type="EMBL" id="AXH95818.1"/>
    </source>
</evidence>
<gene>
    <name evidence="2" type="ORF">DV701_06465</name>
</gene>
<dbReference type="Proteomes" id="UP000253790">
    <property type="component" value="Chromosome"/>
</dbReference>
<keyword evidence="1" id="KW-0812">Transmembrane</keyword>